<evidence type="ECO:0000256" key="1">
    <source>
        <dbReference type="SAM" id="MobiDB-lite"/>
    </source>
</evidence>
<dbReference type="Proteomes" id="UP000267430">
    <property type="component" value="Unassembled WGS sequence"/>
</dbReference>
<dbReference type="EMBL" id="RYZZ01000007">
    <property type="protein sequence ID" value="RUQ30328.1"/>
    <property type="molecule type" value="Genomic_DNA"/>
</dbReference>
<reference evidence="2 3" key="1">
    <citation type="submission" date="2018-12" db="EMBL/GenBank/DDBJ databases">
        <title>Bacillus chawlae sp. nov., Bacillus glennii sp. nov., and Bacillus saganii sp. nov. Isolated from the Vehicle Assembly Building at Kennedy Space Center where the Viking Spacecraft were Assembled.</title>
        <authorList>
            <person name="Seuylemezian A."/>
            <person name="Vaishampayan P."/>
        </authorList>
    </citation>
    <scope>NUCLEOTIDE SEQUENCE [LARGE SCALE GENOMIC DNA]</scope>
    <source>
        <strain evidence="2 3">L5</strain>
    </source>
</reference>
<dbReference type="AlphaFoldDB" id="A0A3S0VLJ1"/>
<keyword evidence="3" id="KW-1185">Reference proteome</keyword>
<dbReference type="OrthoDB" id="1655540at2"/>
<sequence>MAQKKARPSVEKFKEFVKKHPKLRQEVKNGNHTWQDLFEEWYMFGGDHEQWEAYRGETAEEASGNEKEKSDQSSKSELMTLLLHSVKNMDINQIQQYIANANQALGAIQGVISSFQGEQPKVEEQVVQEQQQRPNPFVFRKD</sequence>
<evidence type="ECO:0000313" key="3">
    <source>
        <dbReference type="Proteomes" id="UP000267430"/>
    </source>
</evidence>
<feature type="region of interest" description="Disordered" evidence="1">
    <location>
        <begin position="123"/>
        <end position="142"/>
    </location>
</feature>
<feature type="compositionally biased region" description="Basic and acidic residues" evidence="1">
    <location>
        <begin position="52"/>
        <end position="74"/>
    </location>
</feature>
<dbReference type="InterPro" id="IPR025953">
    <property type="entry name" value="YlbD_coat"/>
</dbReference>
<organism evidence="2 3">
    <name type="scientific">Peribacillus cavernae</name>
    <dbReference type="NCBI Taxonomy" id="1674310"/>
    <lineage>
        <taxon>Bacteria</taxon>
        <taxon>Bacillati</taxon>
        <taxon>Bacillota</taxon>
        <taxon>Bacilli</taxon>
        <taxon>Bacillales</taxon>
        <taxon>Bacillaceae</taxon>
        <taxon>Peribacillus</taxon>
    </lineage>
</organism>
<name>A0A3S0VLJ1_9BACI</name>
<evidence type="ECO:0000313" key="2">
    <source>
        <dbReference type="EMBL" id="RUQ30328.1"/>
    </source>
</evidence>
<proteinExistence type="predicted"/>
<protein>
    <submittedName>
        <fullName evidence="2">Cytosolic protein</fullName>
    </submittedName>
</protein>
<gene>
    <name evidence="2" type="ORF">ELQ35_08290</name>
</gene>
<dbReference type="Pfam" id="PF14071">
    <property type="entry name" value="YlbD_coat"/>
    <property type="match status" value="1"/>
</dbReference>
<feature type="region of interest" description="Disordered" evidence="1">
    <location>
        <begin position="52"/>
        <end position="76"/>
    </location>
</feature>
<comment type="caution">
    <text evidence="2">The sequence shown here is derived from an EMBL/GenBank/DDBJ whole genome shotgun (WGS) entry which is preliminary data.</text>
</comment>
<accession>A0A3S0VLJ1</accession>
<dbReference type="RefSeq" id="WP_126864350.1">
    <property type="nucleotide sequence ID" value="NZ_JAUSTX010000001.1"/>
</dbReference>